<evidence type="ECO:0000313" key="2">
    <source>
        <dbReference type="EMBL" id="GIY94063.1"/>
    </source>
</evidence>
<sequence>MAMVGRVGHGAGWRQDENDDSMTSAGREGNLPLVIMRRRRDGQTEGSPDTASPGKLWDEKLFSRARNPRVINIDFGVLQKIDKGFFTMSRLMYLYACPYFSENKDFRL</sequence>
<dbReference type="AlphaFoldDB" id="A0AAV4XHC7"/>
<organism evidence="2 3">
    <name type="scientific">Caerostris extrusa</name>
    <name type="common">Bark spider</name>
    <name type="synonym">Caerostris bankana</name>
    <dbReference type="NCBI Taxonomy" id="172846"/>
    <lineage>
        <taxon>Eukaryota</taxon>
        <taxon>Metazoa</taxon>
        <taxon>Ecdysozoa</taxon>
        <taxon>Arthropoda</taxon>
        <taxon>Chelicerata</taxon>
        <taxon>Arachnida</taxon>
        <taxon>Araneae</taxon>
        <taxon>Araneomorphae</taxon>
        <taxon>Entelegynae</taxon>
        <taxon>Araneoidea</taxon>
        <taxon>Araneidae</taxon>
        <taxon>Caerostris</taxon>
    </lineage>
</organism>
<evidence type="ECO:0000256" key="1">
    <source>
        <dbReference type="SAM" id="MobiDB-lite"/>
    </source>
</evidence>
<dbReference type="EMBL" id="BPLR01017739">
    <property type="protein sequence ID" value="GIY94063.1"/>
    <property type="molecule type" value="Genomic_DNA"/>
</dbReference>
<gene>
    <name evidence="2" type="ORF">CEXT_416331</name>
</gene>
<dbReference type="Proteomes" id="UP001054945">
    <property type="component" value="Unassembled WGS sequence"/>
</dbReference>
<evidence type="ECO:0000313" key="3">
    <source>
        <dbReference type="Proteomes" id="UP001054945"/>
    </source>
</evidence>
<comment type="caution">
    <text evidence="2">The sequence shown here is derived from an EMBL/GenBank/DDBJ whole genome shotgun (WGS) entry which is preliminary data.</text>
</comment>
<reference evidence="2 3" key="1">
    <citation type="submission" date="2021-06" db="EMBL/GenBank/DDBJ databases">
        <title>Caerostris extrusa draft genome.</title>
        <authorList>
            <person name="Kono N."/>
            <person name="Arakawa K."/>
        </authorList>
    </citation>
    <scope>NUCLEOTIDE SEQUENCE [LARGE SCALE GENOMIC DNA]</scope>
</reference>
<keyword evidence="3" id="KW-1185">Reference proteome</keyword>
<name>A0AAV4XHC7_CAEEX</name>
<protein>
    <submittedName>
        <fullName evidence="2">Uncharacterized protein</fullName>
    </submittedName>
</protein>
<proteinExistence type="predicted"/>
<feature type="region of interest" description="Disordered" evidence="1">
    <location>
        <begin position="1"/>
        <end position="54"/>
    </location>
</feature>
<accession>A0AAV4XHC7</accession>